<name>W7DEC5_9LIST</name>
<sequence>MFKFDIQHFAADGEEAEKDALPNENEENENDLGEEKPSDNHTEVSAEEMEKELLKSLGFESKDDLTAALKERQEFVDAQKTEQEKQAEELQKSE</sequence>
<comment type="caution">
    <text evidence="2">The sequence shown here is derived from an EMBL/GenBank/DDBJ whole genome shotgun (WGS) entry which is preliminary data.</text>
</comment>
<dbReference type="RefSeq" id="WP_036064905.1">
    <property type="nucleotide sequence ID" value="NZ_AODM01000066.1"/>
</dbReference>
<feature type="region of interest" description="Disordered" evidence="1">
    <location>
        <begin position="1"/>
        <end position="51"/>
    </location>
</feature>
<dbReference type="EMBL" id="AODM01000066">
    <property type="protein sequence ID" value="EUJ47660.1"/>
    <property type="molecule type" value="Genomic_DNA"/>
</dbReference>
<protein>
    <submittedName>
        <fullName evidence="2">Uncharacterized protein</fullName>
    </submittedName>
</protein>
<reference evidence="2 3" key="1">
    <citation type="submission" date="2012-12" db="EMBL/GenBank/DDBJ databases">
        <title>Novel taxa of Listeriaceae from agricultural environments in the United States.</title>
        <authorList>
            <person name="den Bakker H.C."/>
            <person name="Allred A."/>
            <person name="Warchocki S."/>
            <person name="Wright E.M."/>
            <person name="Burrell A."/>
            <person name="Nightingale K.K."/>
            <person name="Kephart D."/>
            <person name="Wiedmann M."/>
        </authorList>
    </citation>
    <scope>NUCLEOTIDE SEQUENCE [LARGE SCALE GENOMIC DNA]</scope>
    <source>
        <strain evidence="2 3">FSL S10-1203</strain>
    </source>
</reference>
<evidence type="ECO:0000313" key="3">
    <source>
        <dbReference type="Proteomes" id="UP000019241"/>
    </source>
</evidence>
<dbReference type="AlphaFoldDB" id="W7DEC5"/>
<evidence type="ECO:0000313" key="2">
    <source>
        <dbReference type="EMBL" id="EUJ47660.1"/>
    </source>
</evidence>
<accession>W7DEC5</accession>
<proteinExistence type="predicted"/>
<evidence type="ECO:0000256" key="1">
    <source>
        <dbReference type="SAM" id="MobiDB-lite"/>
    </source>
</evidence>
<feature type="compositionally biased region" description="Basic and acidic residues" evidence="1">
    <location>
        <begin position="33"/>
        <end position="44"/>
    </location>
</feature>
<dbReference type="Proteomes" id="UP000019241">
    <property type="component" value="Unassembled WGS sequence"/>
</dbReference>
<gene>
    <name evidence="2" type="ORF">MCOL2_18109</name>
</gene>
<dbReference type="PATRIC" id="fig|1265822.4.peg.3682"/>
<organism evidence="2 3">
    <name type="scientific">Listeria fleischmannii FSL S10-1203</name>
    <dbReference type="NCBI Taxonomy" id="1265822"/>
    <lineage>
        <taxon>Bacteria</taxon>
        <taxon>Bacillati</taxon>
        <taxon>Bacillota</taxon>
        <taxon>Bacilli</taxon>
        <taxon>Bacillales</taxon>
        <taxon>Listeriaceae</taxon>
        <taxon>Listeria</taxon>
    </lineage>
</organism>